<reference evidence="1" key="2">
    <citation type="submission" date="2025-08" db="UniProtKB">
        <authorList>
            <consortium name="Ensembl"/>
        </authorList>
    </citation>
    <scope>IDENTIFICATION</scope>
</reference>
<protein>
    <recommendedName>
        <fullName evidence="3">ABC transporter domain-containing protein</fullName>
    </recommendedName>
</protein>
<dbReference type="Ensembl" id="ENSBIXT00000041532.1">
    <property type="protein sequence ID" value="ENSBIXP00000043120.1"/>
    <property type="gene ID" value="ENSBIXG00000006751.1"/>
</dbReference>
<name>A0A4W2F268_BOBOX</name>
<evidence type="ECO:0000313" key="2">
    <source>
        <dbReference type="Proteomes" id="UP000314981"/>
    </source>
</evidence>
<organism evidence="1 2">
    <name type="scientific">Bos indicus x Bos taurus</name>
    <name type="common">Hybrid cattle</name>
    <dbReference type="NCBI Taxonomy" id="30522"/>
    <lineage>
        <taxon>Eukaryota</taxon>
        <taxon>Metazoa</taxon>
        <taxon>Chordata</taxon>
        <taxon>Craniata</taxon>
        <taxon>Vertebrata</taxon>
        <taxon>Euteleostomi</taxon>
        <taxon>Mammalia</taxon>
        <taxon>Eutheria</taxon>
        <taxon>Laurasiatheria</taxon>
        <taxon>Artiodactyla</taxon>
        <taxon>Ruminantia</taxon>
        <taxon>Pecora</taxon>
        <taxon>Bovidae</taxon>
        <taxon>Bovinae</taxon>
        <taxon>Bos</taxon>
    </lineage>
</organism>
<evidence type="ECO:0008006" key="3">
    <source>
        <dbReference type="Google" id="ProtNLM"/>
    </source>
</evidence>
<dbReference type="Proteomes" id="UP000314981">
    <property type="component" value="Chromosome 4"/>
</dbReference>
<sequence length="56" mass="6022">HKPDNIKGNLDALFFSLPLKILKGLNLKVESGQTVALVGNSGCGKRKRLWNCNASG</sequence>
<keyword evidence="2" id="KW-1185">Reference proteome</keyword>
<dbReference type="InterPro" id="IPR027417">
    <property type="entry name" value="P-loop_NTPase"/>
</dbReference>
<dbReference type="SUPFAM" id="SSF52540">
    <property type="entry name" value="P-loop containing nucleoside triphosphate hydrolases"/>
    <property type="match status" value="1"/>
</dbReference>
<reference evidence="1" key="3">
    <citation type="submission" date="2025-09" db="UniProtKB">
        <authorList>
            <consortium name="Ensembl"/>
        </authorList>
    </citation>
    <scope>IDENTIFICATION</scope>
</reference>
<dbReference type="Gene3D" id="3.40.50.300">
    <property type="entry name" value="P-loop containing nucleotide triphosphate hydrolases"/>
    <property type="match status" value="1"/>
</dbReference>
<dbReference type="OMA" id="WNCNASG"/>
<dbReference type="AlphaFoldDB" id="A0A4W2F268"/>
<evidence type="ECO:0000313" key="1">
    <source>
        <dbReference type="Ensembl" id="ENSBIXP00000043120.1"/>
    </source>
</evidence>
<reference evidence="1 2" key="1">
    <citation type="submission" date="2018-11" db="EMBL/GenBank/DDBJ databases">
        <title>Haplotype-resolved cattle genomes.</title>
        <authorList>
            <person name="Low W.Y."/>
            <person name="Tearle R."/>
            <person name="Bickhart D.M."/>
            <person name="Rosen B.D."/>
            <person name="Koren S."/>
            <person name="Rhie A."/>
            <person name="Hiendleder S."/>
            <person name="Phillippy A.M."/>
            <person name="Smith T.P.L."/>
            <person name="Williams J.L."/>
        </authorList>
    </citation>
    <scope>NUCLEOTIDE SEQUENCE [LARGE SCALE GENOMIC DNA]</scope>
</reference>
<dbReference type="STRING" id="30522.A0A4W2F268"/>
<accession>A0A4W2F268</accession>
<proteinExistence type="predicted"/>